<accession>A0AAW1KGL3</accession>
<gene>
    <name evidence="1" type="ORF">QE152_g23557</name>
</gene>
<organism evidence="1 2">
    <name type="scientific">Popillia japonica</name>
    <name type="common">Japanese beetle</name>
    <dbReference type="NCBI Taxonomy" id="7064"/>
    <lineage>
        <taxon>Eukaryota</taxon>
        <taxon>Metazoa</taxon>
        <taxon>Ecdysozoa</taxon>
        <taxon>Arthropoda</taxon>
        <taxon>Hexapoda</taxon>
        <taxon>Insecta</taxon>
        <taxon>Pterygota</taxon>
        <taxon>Neoptera</taxon>
        <taxon>Endopterygota</taxon>
        <taxon>Coleoptera</taxon>
        <taxon>Polyphaga</taxon>
        <taxon>Scarabaeiformia</taxon>
        <taxon>Scarabaeidae</taxon>
        <taxon>Rutelinae</taxon>
        <taxon>Popillia</taxon>
    </lineage>
</organism>
<name>A0AAW1KGL3_POPJA</name>
<dbReference type="Proteomes" id="UP001458880">
    <property type="component" value="Unassembled WGS sequence"/>
</dbReference>
<dbReference type="AlphaFoldDB" id="A0AAW1KGL3"/>
<protein>
    <submittedName>
        <fullName evidence="1">Uncharacterized protein</fullName>
    </submittedName>
</protein>
<reference evidence="1 2" key="1">
    <citation type="journal article" date="2024" name="BMC Genomics">
        <title>De novo assembly and annotation of Popillia japonica's genome with initial clues to its potential as an invasive pest.</title>
        <authorList>
            <person name="Cucini C."/>
            <person name="Boschi S."/>
            <person name="Funari R."/>
            <person name="Cardaioli E."/>
            <person name="Iannotti N."/>
            <person name="Marturano G."/>
            <person name="Paoli F."/>
            <person name="Bruttini M."/>
            <person name="Carapelli A."/>
            <person name="Frati F."/>
            <person name="Nardi F."/>
        </authorList>
    </citation>
    <scope>NUCLEOTIDE SEQUENCE [LARGE SCALE GENOMIC DNA]</scope>
    <source>
        <strain evidence="1">DMR45628</strain>
    </source>
</reference>
<sequence>MNMQDNQIKVTRRPFENLSLEPEAPASIRLRIKTDTEIGSHQVRHVEVECDDYDGDIYVERRDRNVPGREHYVERGVTCAKNGMVQIVNTSGRPITYRKSDIVARGVPCQPDDDITNESNIDVLTVDVFAPFVEADLDDLVQQDVSTEHKLRLLNLMSIVNVSPRTWQNWKGVTKQR</sequence>
<evidence type="ECO:0000313" key="2">
    <source>
        <dbReference type="Proteomes" id="UP001458880"/>
    </source>
</evidence>
<dbReference type="EMBL" id="JASPKY010000236">
    <property type="protein sequence ID" value="KAK9717752.1"/>
    <property type="molecule type" value="Genomic_DNA"/>
</dbReference>
<evidence type="ECO:0000313" key="1">
    <source>
        <dbReference type="EMBL" id="KAK9717752.1"/>
    </source>
</evidence>
<comment type="caution">
    <text evidence="1">The sequence shown here is derived from an EMBL/GenBank/DDBJ whole genome shotgun (WGS) entry which is preliminary data.</text>
</comment>
<keyword evidence="2" id="KW-1185">Reference proteome</keyword>
<proteinExistence type="predicted"/>